<feature type="domain" description="Beta-lactamase-related" evidence="8">
    <location>
        <begin position="42"/>
        <end position="385"/>
    </location>
</feature>
<dbReference type="EC" id="3.5.2.6" evidence="3 6"/>
<evidence type="ECO:0000256" key="6">
    <source>
        <dbReference type="RuleBase" id="RU361140"/>
    </source>
</evidence>
<protein>
    <recommendedName>
        <fullName evidence="3 6">Beta-lactamase</fullName>
        <ecNumber evidence="3 6">3.5.2.6</ecNumber>
    </recommendedName>
</protein>
<proteinExistence type="inferred from homology"/>
<reference evidence="10" key="2">
    <citation type="submission" date="2023-07" db="EMBL/GenBank/DDBJ databases">
        <title>Ancylobacter moscoviensis sp. nov., facultatively methylotrophic bacteria from activated sludge and the reclassification of Starkeya novella (Starkey 1934) Kelly et al. 2000 as Ancylobacter novellus comb. nov., Starkeya koreensis Im et al. 2006 as Ancylobacter koreensis comb.nov., Angulomicrobium tetraedrale Vasil'eva et al. 1986 as Ancylobacter tetraedralis comb. nov., Angulomicrobium amanitiforme Fritz et al. 2004 as Ancylobacter amanitiformis comb. nov. and Methylorhabdus multivorans Doronina et al. 1996 as Ancylobacter multivorans comb. nov. and emended description of the genus Ancylobacter.</title>
        <authorList>
            <person name="Doronina N."/>
            <person name="Chemodurova A."/>
            <person name="Grouzdev D."/>
            <person name="Koziaeva V."/>
            <person name="Shi W."/>
            <person name="Wu L."/>
            <person name="Kaparullina E."/>
        </authorList>
    </citation>
    <scope>NUCLEOTIDE SEQUENCE [LARGE SCALE GENOMIC DNA]</scope>
    <source>
        <strain evidence="10">Jip08</strain>
    </source>
</reference>
<dbReference type="PANTHER" id="PTHR46825:SF8">
    <property type="entry name" value="BETA-LACTAMASE-RELATED"/>
    <property type="match status" value="1"/>
</dbReference>
<dbReference type="InterPro" id="IPR058136">
    <property type="entry name" value="AmpC"/>
</dbReference>
<reference evidence="9 10" key="1">
    <citation type="submission" date="2022-04" db="EMBL/GenBank/DDBJ databases">
        <authorList>
            <person name="Grouzdev D.S."/>
            <person name="Pantiukh K.S."/>
            <person name="Krutkina M.S."/>
        </authorList>
    </citation>
    <scope>NUCLEOTIDE SEQUENCE [LARGE SCALE GENOMIC DNA]</scope>
    <source>
        <strain evidence="9 10">Jip08</strain>
    </source>
</reference>
<dbReference type="PANTHER" id="PTHR46825">
    <property type="entry name" value="D-ALANYL-D-ALANINE-CARBOXYPEPTIDASE/ENDOPEPTIDASE AMPH"/>
    <property type="match status" value="1"/>
</dbReference>
<evidence type="ECO:0000256" key="7">
    <source>
        <dbReference type="SAM" id="SignalP"/>
    </source>
</evidence>
<dbReference type="InterPro" id="IPR001466">
    <property type="entry name" value="Beta-lactam-related"/>
</dbReference>
<dbReference type="InterPro" id="IPR050491">
    <property type="entry name" value="AmpC-like"/>
</dbReference>
<dbReference type="RefSeq" id="WP_247199082.1">
    <property type="nucleotide sequence ID" value="NZ_JALKCG010000001.1"/>
</dbReference>
<evidence type="ECO:0000256" key="4">
    <source>
        <dbReference type="ARBA" id="ARBA00022801"/>
    </source>
</evidence>
<evidence type="ECO:0000256" key="5">
    <source>
        <dbReference type="ARBA" id="ARBA00023251"/>
    </source>
</evidence>
<feature type="chain" id="PRO_5045759044" description="Beta-lactamase" evidence="7">
    <location>
        <begin position="30"/>
        <end position="390"/>
    </location>
</feature>
<dbReference type="SUPFAM" id="SSF56601">
    <property type="entry name" value="beta-lactamase/transpeptidase-like"/>
    <property type="match status" value="1"/>
</dbReference>
<keyword evidence="7" id="KW-0732">Signal</keyword>
<dbReference type="Proteomes" id="UP001202867">
    <property type="component" value="Unassembled WGS sequence"/>
</dbReference>
<dbReference type="InterPro" id="IPR001586">
    <property type="entry name" value="Beta-lactam_class-C_AS"/>
</dbReference>
<evidence type="ECO:0000256" key="2">
    <source>
        <dbReference type="ARBA" id="ARBA00007840"/>
    </source>
</evidence>
<keyword evidence="4 6" id="KW-0378">Hydrolase</keyword>
<dbReference type="Pfam" id="PF00144">
    <property type="entry name" value="Beta-lactamase"/>
    <property type="match status" value="1"/>
</dbReference>
<evidence type="ECO:0000256" key="1">
    <source>
        <dbReference type="ARBA" id="ARBA00001526"/>
    </source>
</evidence>
<evidence type="ECO:0000313" key="9">
    <source>
        <dbReference type="EMBL" id="MCK0207256.1"/>
    </source>
</evidence>
<keyword evidence="10" id="KW-1185">Reference proteome</keyword>
<evidence type="ECO:0000259" key="8">
    <source>
        <dbReference type="Pfam" id="PF00144"/>
    </source>
</evidence>
<comment type="caution">
    <text evidence="9">The sequence shown here is derived from an EMBL/GenBank/DDBJ whole genome shotgun (WGS) entry which is preliminary data.</text>
</comment>
<dbReference type="PROSITE" id="PS51318">
    <property type="entry name" value="TAT"/>
    <property type="match status" value="1"/>
</dbReference>
<keyword evidence="5 6" id="KW-0046">Antibiotic resistance</keyword>
<dbReference type="NCBIfam" id="NF033085">
    <property type="entry name" value="bla_class_C"/>
    <property type="match status" value="1"/>
</dbReference>
<dbReference type="EMBL" id="JALKCG010000001">
    <property type="protein sequence ID" value="MCK0207256.1"/>
    <property type="molecule type" value="Genomic_DNA"/>
</dbReference>
<feature type="signal peptide" evidence="7">
    <location>
        <begin position="1"/>
        <end position="29"/>
    </location>
</feature>
<dbReference type="InterPro" id="IPR006311">
    <property type="entry name" value="TAT_signal"/>
</dbReference>
<evidence type="ECO:0000313" key="10">
    <source>
        <dbReference type="Proteomes" id="UP001202867"/>
    </source>
</evidence>
<dbReference type="Gene3D" id="3.40.710.10">
    <property type="entry name" value="DD-peptidase/beta-lactamase superfamily"/>
    <property type="match status" value="1"/>
</dbReference>
<comment type="catalytic activity">
    <reaction evidence="1 6">
        <text>a beta-lactam + H2O = a substituted beta-amino acid</text>
        <dbReference type="Rhea" id="RHEA:20401"/>
        <dbReference type="ChEBI" id="CHEBI:15377"/>
        <dbReference type="ChEBI" id="CHEBI:35627"/>
        <dbReference type="ChEBI" id="CHEBI:140347"/>
        <dbReference type="EC" id="3.5.2.6"/>
    </reaction>
</comment>
<name>A0ABT0DIZ9_9HYPH</name>
<evidence type="ECO:0000256" key="3">
    <source>
        <dbReference type="ARBA" id="ARBA00012865"/>
    </source>
</evidence>
<comment type="similarity">
    <text evidence="2 6">Belongs to the class-C beta-lactamase family.</text>
</comment>
<dbReference type="PROSITE" id="PS00336">
    <property type="entry name" value="BETA_LACTAMASE_C"/>
    <property type="match status" value="1"/>
</dbReference>
<gene>
    <name evidence="9" type="ORF">MWN33_04325</name>
</gene>
<dbReference type="InterPro" id="IPR012338">
    <property type="entry name" value="Beta-lactam/transpept-like"/>
</dbReference>
<organism evidence="9 10">
    <name type="scientific">Ancylobacter koreensis</name>
    <dbReference type="NCBI Taxonomy" id="266121"/>
    <lineage>
        <taxon>Bacteria</taxon>
        <taxon>Pseudomonadati</taxon>
        <taxon>Pseudomonadota</taxon>
        <taxon>Alphaproteobacteria</taxon>
        <taxon>Hyphomicrobiales</taxon>
        <taxon>Xanthobacteraceae</taxon>
        <taxon>Ancylobacter</taxon>
    </lineage>
</organism>
<sequence length="390" mass="40928">MTRLSRRALLAGALLPLGAAALRPAPARAAEDAELERLAGPLLRALMKANDIPGLVLGVTREGRHATVSLGVTARQQGRPVEADTLFELGSVSKTFAAALATLAALRGKLDLSGPLGTALPEVAGTPFGALTPIDLATHSTGGMPLQLPEGIGSEEALFGWLREWRPPAPPQTRRAYSNVSIGVLGLIAARAFGTSFARAAEAELFAPLGLKSTFIEVPAGAKARYAMGYNKANAPVRVTPALLEPEAYGVKSTAADMLTFLDAQLGAATVPAELARALAATHTGYVETANYVQEMIWERYPWPVGLDRLLAGNSLDMALKPQPARRLDPPLAPVADSFVNKTGSTSGFGAYAVMLPAKRLGIVLLANRNYPNGERVKTVYALLDKLAAG</sequence>
<accession>A0ABT0DIZ9</accession>